<dbReference type="PANTHER" id="PTHR35561">
    <property type="entry name" value="RNA 2',3'-CYCLIC PHOSPHODIESTERASE"/>
    <property type="match status" value="1"/>
</dbReference>
<dbReference type="PANTHER" id="PTHR35561:SF1">
    <property type="entry name" value="RNA 2',3'-CYCLIC PHOSPHODIESTERASE"/>
    <property type="match status" value="1"/>
</dbReference>
<feature type="active site" description="Proton acceptor" evidence="2">
    <location>
        <position position="108"/>
    </location>
</feature>
<evidence type="ECO:0000256" key="1">
    <source>
        <dbReference type="ARBA" id="ARBA00022801"/>
    </source>
</evidence>
<dbReference type="AlphaFoldDB" id="I0GXW9"/>
<dbReference type="KEGG" id="ams:AMIS_3860"/>
<dbReference type="GO" id="GO:0008664">
    <property type="term" value="F:RNA 2',3'-cyclic 3'-phosphodiesterase activity"/>
    <property type="evidence" value="ECO:0007669"/>
    <property type="project" value="UniProtKB-EC"/>
</dbReference>
<dbReference type="EMBL" id="AP012319">
    <property type="protein sequence ID" value="BAL85606.1"/>
    <property type="molecule type" value="Genomic_DNA"/>
</dbReference>
<dbReference type="SUPFAM" id="SSF55144">
    <property type="entry name" value="LigT-like"/>
    <property type="match status" value="1"/>
</dbReference>
<dbReference type="InterPro" id="IPR009097">
    <property type="entry name" value="Cyclic_Pdiesterase"/>
</dbReference>
<proteinExistence type="inferred from homology"/>
<accession>I0GXW9</accession>
<keyword evidence="4" id="KW-1185">Reference proteome</keyword>
<sequence length="155" mass="16659">MSLFVAIFPPEDVRRDLASSVPGIRSRADKWHVTLAFLGDADPALVAPALGQASLGDPFTLRLTGGGRFRSVVWAGLGGDVASLGALRDRVVGCLAGFPIDDRDFQPHLTVSYRYSASILNGLADYAGPEWWVRGVSLVRSAEGTYSRIGEWTLP</sequence>
<dbReference type="EC" id="3.1.4.58" evidence="2"/>
<dbReference type="PATRIC" id="fig|512565.3.peg.391"/>
<dbReference type="HAMAP" id="MF_01940">
    <property type="entry name" value="RNA_CPDase"/>
    <property type="match status" value="1"/>
</dbReference>
<dbReference type="STRING" id="512565.AMIS_3860"/>
<dbReference type="GO" id="GO:0016874">
    <property type="term" value="F:ligase activity"/>
    <property type="evidence" value="ECO:0007669"/>
    <property type="project" value="UniProtKB-KW"/>
</dbReference>
<organism evidence="3 4">
    <name type="scientific">Actinoplanes missouriensis (strain ATCC 14538 / DSM 43046 / CBS 188.64 / JCM 3121 / NBRC 102363 / NCIMB 12654 / NRRL B-3342 / UNCC 431)</name>
    <dbReference type="NCBI Taxonomy" id="512565"/>
    <lineage>
        <taxon>Bacteria</taxon>
        <taxon>Bacillati</taxon>
        <taxon>Actinomycetota</taxon>
        <taxon>Actinomycetes</taxon>
        <taxon>Micromonosporales</taxon>
        <taxon>Micromonosporaceae</taxon>
        <taxon>Actinoplanes</taxon>
    </lineage>
</organism>
<comment type="similarity">
    <text evidence="2">Belongs to the 2H phosphoesterase superfamily. ThpR family.</text>
</comment>
<gene>
    <name evidence="3" type="ordered locus">AMIS_3860</name>
</gene>
<dbReference type="GO" id="GO:0004113">
    <property type="term" value="F:2',3'-cyclic-nucleotide 3'-phosphodiesterase activity"/>
    <property type="evidence" value="ECO:0007669"/>
    <property type="project" value="InterPro"/>
</dbReference>
<keyword evidence="1 2" id="KW-0378">Hydrolase</keyword>
<evidence type="ECO:0000313" key="3">
    <source>
        <dbReference type="EMBL" id="BAL85606.1"/>
    </source>
</evidence>
<dbReference type="Gene3D" id="3.90.1140.10">
    <property type="entry name" value="Cyclic phosphodiesterase"/>
    <property type="match status" value="1"/>
</dbReference>
<dbReference type="InterPro" id="IPR004175">
    <property type="entry name" value="RNA_CPDase"/>
</dbReference>
<evidence type="ECO:0000256" key="2">
    <source>
        <dbReference type="HAMAP-Rule" id="MF_01940"/>
    </source>
</evidence>
<name>I0GXW9_ACTM4</name>
<comment type="catalytic activity">
    <reaction evidence="2">
        <text>a 3'-end 2',3'-cyclophospho-ribonucleotide-RNA + H2O = a 3'-end 2'-phospho-ribonucleotide-RNA + H(+)</text>
        <dbReference type="Rhea" id="RHEA:11828"/>
        <dbReference type="Rhea" id="RHEA-COMP:10464"/>
        <dbReference type="Rhea" id="RHEA-COMP:17353"/>
        <dbReference type="ChEBI" id="CHEBI:15377"/>
        <dbReference type="ChEBI" id="CHEBI:15378"/>
        <dbReference type="ChEBI" id="CHEBI:83064"/>
        <dbReference type="ChEBI" id="CHEBI:173113"/>
        <dbReference type="EC" id="3.1.4.58"/>
    </reaction>
</comment>
<comment type="function">
    <text evidence="2">Hydrolyzes RNA 2',3'-cyclic phosphodiester to an RNA 2'-phosphomonoester.</text>
</comment>
<feature type="short sequence motif" description="HXTX 1" evidence="2">
    <location>
        <begin position="32"/>
        <end position="35"/>
    </location>
</feature>
<keyword evidence="3" id="KW-0436">Ligase</keyword>
<reference evidence="3 4" key="1">
    <citation type="submission" date="2012-02" db="EMBL/GenBank/DDBJ databases">
        <title>Complete genome sequence of Actinoplanes missouriensis 431 (= NBRC 102363).</title>
        <authorList>
            <person name="Ohnishi Y."/>
            <person name="Ishikawa J."/>
            <person name="Sekine M."/>
            <person name="Hosoyama A."/>
            <person name="Harada T."/>
            <person name="Narita H."/>
            <person name="Hata T."/>
            <person name="Konno Y."/>
            <person name="Tutikane K."/>
            <person name="Fujita N."/>
            <person name="Horinouchi S."/>
            <person name="Hayakawa M."/>
        </authorList>
    </citation>
    <scope>NUCLEOTIDE SEQUENCE [LARGE SCALE GENOMIC DNA]</scope>
    <source>
        <strain evidence="4">ATCC 14538 / DSM 43046 / CBS 188.64 / JCM 3121 / NBRC 102363 / NCIMB 12654 / NRRL B-3342 / UNCC 431</strain>
    </source>
</reference>
<dbReference type="HOGENOM" id="CLU_081251_1_0_11"/>
<dbReference type="eggNOG" id="COG1514">
    <property type="taxonomic scope" value="Bacteria"/>
</dbReference>
<protein>
    <recommendedName>
        <fullName evidence="2">RNA 2',3'-cyclic phosphodiesterase</fullName>
        <shortName evidence="2">RNA 2',3'-CPDase</shortName>
        <ecNumber evidence="2">3.1.4.58</ecNumber>
    </recommendedName>
</protein>
<dbReference type="Pfam" id="PF13563">
    <property type="entry name" value="2_5_RNA_ligase2"/>
    <property type="match status" value="1"/>
</dbReference>
<dbReference type="Proteomes" id="UP000007882">
    <property type="component" value="Chromosome"/>
</dbReference>
<feature type="active site" description="Proton donor" evidence="2">
    <location>
        <position position="32"/>
    </location>
</feature>
<feature type="short sequence motif" description="HXTX 2" evidence="2">
    <location>
        <begin position="108"/>
        <end position="111"/>
    </location>
</feature>
<evidence type="ECO:0000313" key="4">
    <source>
        <dbReference type="Proteomes" id="UP000007882"/>
    </source>
</evidence>